<keyword evidence="6" id="KW-1185">Reference proteome</keyword>
<dbReference type="RefSeq" id="WP_132169606.1">
    <property type="nucleotide sequence ID" value="NZ_SMKX01000056.1"/>
</dbReference>
<evidence type="ECO:0000259" key="4">
    <source>
        <dbReference type="PROSITE" id="PS50949"/>
    </source>
</evidence>
<dbReference type="OrthoDB" id="5243844at2"/>
<dbReference type="PANTHER" id="PTHR43537">
    <property type="entry name" value="TRANSCRIPTIONAL REGULATOR, GNTR FAMILY"/>
    <property type="match status" value="1"/>
</dbReference>
<dbReference type="AlphaFoldDB" id="A0A4R4ZJD0"/>
<name>A0A4R4ZJD0_9ACTN</name>
<dbReference type="EMBL" id="SMKX01000056">
    <property type="protein sequence ID" value="TDD58240.1"/>
    <property type="molecule type" value="Genomic_DNA"/>
</dbReference>
<dbReference type="GO" id="GO:0003677">
    <property type="term" value="F:DNA binding"/>
    <property type="evidence" value="ECO:0007669"/>
    <property type="project" value="UniProtKB-KW"/>
</dbReference>
<dbReference type="CDD" id="cd07377">
    <property type="entry name" value="WHTH_GntR"/>
    <property type="match status" value="1"/>
</dbReference>
<reference evidence="5 6" key="1">
    <citation type="submission" date="2019-03" db="EMBL/GenBank/DDBJ databases">
        <title>Draft genome sequences of novel Actinobacteria.</title>
        <authorList>
            <person name="Sahin N."/>
            <person name="Ay H."/>
            <person name="Saygin H."/>
        </authorList>
    </citation>
    <scope>NUCLEOTIDE SEQUENCE [LARGE SCALE GENOMIC DNA]</scope>
    <source>
        <strain evidence="5 6">JCM 13523</strain>
    </source>
</reference>
<evidence type="ECO:0000256" key="1">
    <source>
        <dbReference type="ARBA" id="ARBA00023015"/>
    </source>
</evidence>
<evidence type="ECO:0000256" key="2">
    <source>
        <dbReference type="ARBA" id="ARBA00023125"/>
    </source>
</evidence>
<dbReference type="Pfam" id="PF00392">
    <property type="entry name" value="GntR"/>
    <property type="match status" value="1"/>
</dbReference>
<dbReference type="Proteomes" id="UP000295124">
    <property type="component" value="Unassembled WGS sequence"/>
</dbReference>
<sequence length="225" mass="24584">MYERLRVDRSTTVDRVVDALRSALFAGDLEPGTPLREQPLAEALGVARSTVREAMTMLVTEGLAIREPNKGVSVAILHPAAVADICNARFVLESAGVRAWFDADDLARERVRKAMRTFAATAQDGADPEAMTETHLAIHRSLVALTGSERLIATQDSITGEARLALARVDALRQDARQQVASHRKLIRLLERGDLDECVEELRRHLAGAEESLLEAIATPSRDAT</sequence>
<keyword evidence="3" id="KW-0804">Transcription</keyword>
<dbReference type="Pfam" id="PF07729">
    <property type="entry name" value="FCD"/>
    <property type="match status" value="1"/>
</dbReference>
<keyword evidence="2" id="KW-0238">DNA-binding</keyword>
<comment type="caution">
    <text evidence="5">The sequence shown here is derived from an EMBL/GenBank/DDBJ whole genome shotgun (WGS) entry which is preliminary data.</text>
</comment>
<accession>A0A4R4ZJD0</accession>
<dbReference type="PROSITE" id="PS50949">
    <property type="entry name" value="HTH_GNTR"/>
    <property type="match status" value="1"/>
</dbReference>
<dbReference type="InterPro" id="IPR011711">
    <property type="entry name" value="GntR_C"/>
</dbReference>
<dbReference type="Gene3D" id="1.20.120.530">
    <property type="entry name" value="GntR ligand-binding domain-like"/>
    <property type="match status" value="1"/>
</dbReference>
<dbReference type="SUPFAM" id="SSF48008">
    <property type="entry name" value="GntR ligand-binding domain-like"/>
    <property type="match status" value="1"/>
</dbReference>
<dbReference type="InterPro" id="IPR008920">
    <property type="entry name" value="TF_FadR/GntR_C"/>
</dbReference>
<proteinExistence type="predicted"/>
<gene>
    <name evidence="5" type="ORF">E1263_20220</name>
</gene>
<dbReference type="InterPro" id="IPR000524">
    <property type="entry name" value="Tscrpt_reg_HTH_GntR"/>
</dbReference>
<dbReference type="SUPFAM" id="SSF46785">
    <property type="entry name" value="Winged helix' DNA-binding domain"/>
    <property type="match status" value="1"/>
</dbReference>
<evidence type="ECO:0000313" key="5">
    <source>
        <dbReference type="EMBL" id="TDD58240.1"/>
    </source>
</evidence>
<dbReference type="InterPro" id="IPR036390">
    <property type="entry name" value="WH_DNA-bd_sf"/>
</dbReference>
<evidence type="ECO:0000256" key="3">
    <source>
        <dbReference type="ARBA" id="ARBA00023163"/>
    </source>
</evidence>
<organism evidence="5 6">
    <name type="scientific">Kribbella antibiotica</name>
    <dbReference type="NCBI Taxonomy" id="190195"/>
    <lineage>
        <taxon>Bacteria</taxon>
        <taxon>Bacillati</taxon>
        <taxon>Actinomycetota</taxon>
        <taxon>Actinomycetes</taxon>
        <taxon>Propionibacteriales</taxon>
        <taxon>Kribbellaceae</taxon>
        <taxon>Kribbella</taxon>
    </lineage>
</organism>
<dbReference type="SMART" id="SM00345">
    <property type="entry name" value="HTH_GNTR"/>
    <property type="match status" value="1"/>
</dbReference>
<evidence type="ECO:0000313" key="6">
    <source>
        <dbReference type="Proteomes" id="UP000295124"/>
    </source>
</evidence>
<dbReference type="InterPro" id="IPR036388">
    <property type="entry name" value="WH-like_DNA-bd_sf"/>
</dbReference>
<feature type="domain" description="HTH gntR-type" evidence="4">
    <location>
        <begin position="10"/>
        <end position="77"/>
    </location>
</feature>
<protein>
    <submittedName>
        <fullName evidence="5">GntR family transcriptional regulator</fullName>
    </submittedName>
</protein>
<dbReference type="SMART" id="SM00895">
    <property type="entry name" value="FCD"/>
    <property type="match status" value="1"/>
</dbReference>
<keyword evidence="1" id="KW-0805">Transcription regulation</keyword>
<dbReference type="GO" id="GO:0003700">
    <property type="term" value="F:DNA-binding transcription factor activity"/>
    <property type="evidence" value="ECO:0007669"/>
    <property type="project" value="InterPro"/>
</dbReference>
<dbReference type="Gene3D" id="1.10.10.10">
    <property type="entry name" value="Winged helix-like DNA-binding domain superfamily/Winged helix DNA-binding domain"/>
    <property type="match status" value="1"/>
</dbReference>
<dbReference type="PANTHER" id="PTHR43537:SF5">
    <property type="entry name" value="UXU OPERON TRANSCRIPTIONAL REGULATOR"/>
    <property type="match status" value="1"/>
</dbReference>
<dbReference type="PRINTS" id="PR00035">
    <property type="entry name" value="HTHGNTR"/>
</dbReference>